<dbReference type="SMART" id="SM00493">
    <property type="entry name" value="TOPRIM"/>
    <property type="match status" value="1"/>
</dbReference>
<sequence>MKIEPTTIANIKLTVDPETVLNHLGFNIVKRGSKELRGPCKIHGGDNITGFRFNLESRTWCCYTRHCEGEGDRDLVGLVQKATGSSFVESVRFLADIAGVDLNNQEELSEQYLEMKQKREIQQEIKKSQTVAAVTSHFPELVLEDLKSQRSSYFEDRGFPAELLDFYEIGGFTDGKGIHRETIPIRDEDGALLTISGRRTDSNEDPKYLLMKNINKGTTLYNLDVAKWYTGNVEEGADRTLILVEGFVDVWGLAMQGVYNVVAAMGTDITPNQRDLLSKYAENVIIMLDADKAGRAGAERVNKMLSRIVSTIIVDLPDGKDPKDFTYTDVVTYLGG</sequence>
<keyword evidence="4" id="KW-0548">Nucleotidyltransferase</keyword>
<dbReference type="GO" id="GO:0016779">
    <property type="term" value="F:nucleotidyltransferase activity"/>
    <property type="evidence" value="ECO:0007669"/>
    <property type="project" value="UniProtKB-KW"/>
</dbReference>
<reference evidence="9" key="1">
    <citation type="journal article" date="2015" name="Nature">
        <title>Complex archaea that bridge the gap between prokaryotes and eukaryotes.</title>
        <authorList>
            <person name="Spang A."/>
            <person name="Saw J.H."/>
            <person name="Jorgensen S.L."/>
            <person name="Zaremba-Niedzwiedzka K."/>
            <person name="Martijn J."/>
            <person name="Lind A.E."/>
            <person name="van Eijk R."/>
            <person name="Schleper C."/>
            <person name="Guy L."/>
            <person name="Ettema T.J."/>
        </authorList>
    </citation>
    <scope>NUCLEOTIDE SEQUENCE</scope>
</reference>
<dbReference type="GO" id="GO:0008270">
    <property type="term" value="F:zinc ion binding"/>
    <property type="evidence" value="ECO:0007669"/>
    <property type="project" value="InterPro"/>
</dbReference>
<keyword evidence="5" id="KW-0235">DNA replication</keyword>
<dbReference type="SUPFAM" id="SSF56731">
    <property type="entry name" value="DNA primase core"/>
    <property type="match status" value="1"/>
</dbReference>
<gene>
    <name evidence="9" type="ORF">LCGC14_1500140</name>
</gene>
<protein>
    <recommendedName>
        <fullName evidence="10">Toprim domain-containing protein</fullName>
    </recommendedName>
</protein>
<evidence type="ECO:0000259" key="7">
    <source>
        <dbReference type="PROSITE" id="PS50880"/>
    </source>
</evidence>
<evidence type="ECO:0000256" key="2">
    <source>
        <dbReference type="ARBA" id="ARBA00022515"/>
    </source>
</evidence>
<dbReference type="GO" id="GO:1990077">
    <property type="term" value="C:primosome complex"/>
    <property type="evidence" value="ECO:0007669"/>
    <property type="project" value="UniProtKB-KW"/>
</dbReference>
<evidence type="ECO:0000256" key="1">
    <source>
        <dbReference type="ARBA" id="ARBA00022478"/>
    </source>
</evidence>
<evidence type="ECO:0000256" key="5">
    <source>
        <dbReference type="ARBA" id="ARBA00022705"/>
    </source>
</evidence>
<dbReference type="InterPro" id="IPR006171">
    <property type="entry name" value="TOPRIM_dom"/>
</dbReference>
<evidence type="ECO:0000256" key="4">
    <source>
        <dbReference type="ARBA" id="ARBA00022695"/>
    </source>
</evidence>
<dbReference type="PROSITE" id="PS50887">
    <property type="entry name" value="GGDEF"/>
    <property type="match status" value="1"/>
</dbReference>
<keyword evidence="3" id="KW-0808">Transferase</keyword>
<dbReference type="PANTHER" id="PTHR30313:SF2">
    <property type="entry name" value="DNA PRIMASE"/>
    <property type="match status" value="1"/>
</dbReference>
<feature type="domain" description="Toprim" evidence="7">
    <location>
        <begin position="239"/>
        <end position="317"/>
    </location>
</feature>
<dbReference type="AlphaFoldDB" id="A0A0F9JQ77"/>
<proteinExistence type="predicted"/>
<dbReference type="PANTHER" id="PTHR30313">
    <property type="entry name" value="DNA PRIMASE"/>
    <property type="match status" value="1"/>
</dbReference>
<keyword evidence="2" id="KW-0639">Primosome</keyword>
<dbReference type="CDD" id="cd03364">
    <property type="entry name" value="TOPRIM_DnaG_primases"/>
    <property type="match status" value="1"/>
</dbReference>
<dbReference type="PROSITE" id="PS50880">
    <property type="entry name" value="TOPRIM"/>
    <property type="match status" value="1"/>
</dbReference>
<dbReference type="InterPro" id="IPR050219">
    <property type="entry name" value="DnaG_primase"/>
</dbReference>
<dbReference type="InterPro" id="IPR000160">
    <property type="entry name" value="GGDEF_dom"/>
</dbReference>
<dbReference type="GO" id="GO:0006269">
    <property type="term" value="P:DNA replication, synthesis of primer"/>
    <property type="evidence" value="ECO:0007669"/>
    <property type="project" value="UniProtKB-KW"/>
</dbReference>
<dbReference type="InterPro" id="IPR036977">
    <property type="entry name" value="DNA_primase_Znf_CHC2"/>
</dbReference>
<dbReference type="SUPFAM" id="SSF57783">
    <property type="entry name" value="Zinc beta-ribbon"/>
    <property type="match status" value="1"/>
</dbReference>
<keyword evidence="1" id="KW-0240">DNA-directed RNA polymerase</keyword>
<dbReference type="InterPro" id="IPR034151">
    <property type="entry name" value="TOPRIM_DnaG_bac"/>
</dbReference>
<comment type="caution">
    <text evidence="9">The sequence shown here is derived from an EMBL/GenBank/DDBJ whole genome shotgun (WGS) entry which is preliminary data.</text>
</comment>
<evidence type="ECO:0000259" key="8">
    <source>
        <dbReference type="PROSITE" id="PS50887"/>
    </source>
</evidence>
<dbReference type="EMBL" id="LAZR01010876">
    <property type="protein sequence ID" value="KKM64566.1"/>
    <property type="molecule type" value="Genomic_DNA"/>
</dbReference>
<feature type="domain" description="GGDEF" evidence="8">
    <location>
        <begin position="281"/>
        <end position="336"/>
    </location>
</feature>
<dbReference type="GO" id="GO:0000428">
    <property type="term" value="C:DNA-directed RNA polymerase complex"/>
    <property type="evidence" value="ECO:0007669"/>
    <property type="project" value="UniProtKB-KW"/>
</dbReference>
<evidence type="ECO:0000256" key="3">
    <source>
        <dbReference type="ARBA" id="ARBA00022679"/>
    </source>
</evidence>
<organism evidence="9">
    <name type="scientific">marine sediment metagenome</name>
    <dbReference type="NCBI Taxonomy" id="412755"/>
    <lineage>
        <taxon>unclassified sequences</taxon>
        <taxon>metagenomes</taxon>
        <taxon>ecological metagenomes</taxon>
    </lineage>
</organism>
<dbReference type="Pfam" id="PF13155">
    <property type="entry name" value="Toprim_2"/>
    <property type="match status" value="1"/>
</dbReference>
<dbReference type="Gene3D" id="3.90.580.10">
    <property type="entry name" value="Zinc finger, CHC2-type domain"/>
    <property type="match status" value="1"/>
</dbReference>
<dbReference type="GO" id="GO:0005737">
    <property type="term" value="C:cytoplasm"/>
    <property type="evidence" value="ECO:0007669"/>
    <property type="project" value="TreeGrafter"/>
</dbReference>
<evidence type="ECO:0000256" key="6">
    <source>
        <dbReference type="ARBA" id="ARBA00023163"/>
    </source>
</evidence>
<keyword evidence="6" id="KW-0804">Transcription</keyword>
<name>A0A0F9JQ77_9ZZZZ</name>
<evidence type="ECO:0008006" key="10">
    <source>
        <dbReference type="Google" id="ProtNLM"/>
    </source>
</evidence>
<accession>A0A0F9JQ77</accession>
<evidence type="ECO:0000313" key="9">
    <source>
        <dbReference type="EMBL" id="KKM64566.1"/>
    </source>
</evidence>
<dbReference type="GO" id="GO:0003677">
    <property type="term" value="F:DNA binding"/>
    <property type="evidence" value="ECO:0007669"/>
    <property type="project" value="InterPro"/>
</dbReference>
<dbReference type="Gene3D" id="3.40.1360.10">
    <property type="match status" value="1"/>
</dbReference>